<accession>A0A6I8N0N3</accession>
<dbReference type="Pfam" id="PF00622">
    <property type="entry name" value="SPRY"/>
    <property type="match status" value="1"/>
</dbReference>
<reference evidence="13" key="3">
    <citation type="submission" date="2025-09" db="UniProtKB">
        <authorList>
            <consortium name="Ensembl"/>
        </authorList>
    </citation>
    <scope>IDENTIFICATION</scope>
    <source>
        <strain evidence="13">Glennie</strain>
    </source>
</reference>
<evidence type="ECO:0000313" key="13">
    <source>
        <dbReference type="Ensembl" id="ENSOANP00000034466.1"/>
    </source>
</evidence>
<dbReference type="InterPro" id="IPR003599">
    <property type="entry name" value="Ig_sub"/>
</dbReference>
<dbReference type="InterPro" id="IPR001870">
    <property type="entry name" value="B30.2/SPRY"/>
</dbReference>
<dbReference type="InterPro" id="IPR006574">
    <property type="entry name" value="PRY"/>
</dbReference>
<evidence type="ECO:0000256" key="2">
    <source>
        <dbReference type="ARBA" id="ARBA00007591"/>
    </source>
</evidence>
<reference evidence="13 14" key="1">
    <citation type="journal article" date="2008" name="Nature">
        <title>Genome analysis of the platypus reveals unique signatures of evolution.</title>
        <authorList>
            <person name="Warren W.C."/>
            <person name="Hillier L.W."/>
            <person name="Marshall Graves J.A."/>
            <person name="Birney E."/>
            <person name="Ponting C.P."/>
            <person name="Grutzner F."/>
            <person name="Belov K."/>
            <person name="Miller W."/>
            <person name="Clarke L."/>
            <person name="Chinwalla A.T."/>
            <person name="Yang S.P."/>
            <person name="Heger A."/>
            <person name="Locke D.P."/>
            <person name="Miethke P."/>
            <person name="Waters P.D."/>
            <person name="Veyrunes F."/>
            <person name="Fulton L."/>
            <person name="Fulton B."/>
            <person name="Graves T."/>
            <person name="Wallis J."/>
            <person name="Puente X.S."/>
            <person name="Lopez-Otin C."/>
            <person name="Ordonez G.R."/>
            <person name="Eichler E.E."/>
            <person name="Chen L."/>
            <person name="Cheng Z."/>
            <person name="Deakin J.E."/>
            <person name="Alsop A."/>
            <person name="Thompson K."/>
            <person name="Kirby P."/>
            <person name="Papenfuss A.T."/>
            <person name="Wakefield M.J."/>
            <person name="Olender T."/>
            <person name="Lancet D."/>
            <person name="Huttley G.A."/>
            <person name="Smit A.F."/>
            <person name="Pask A."/>
            <person name="Temple-Smith P."/>
            <person name="Batzer M.A."/>
            <person name="Walker J.A."/>
            <person name="Konkel M.K."/>
            <person name="Harris R.S."/>
            <person name="Whittington C.M."/>
            <person name="Wong E.S."/>
            <person name="Gemmell N.J."/>
            <person name="Buschiazzo E."/>
            <person name="Vargas Jentzsch I.M."/>
            <person name="Merkel A."/>
            <person name="Schmitz J."/>
            <person name="Zemann A."/>
            <person name="Churakov G."/>
            <person name="Kriegs J.O."/>
            <person name="Brosius J."/>
            <person name="Murchison E.P."/>
            <person name="Sachidanandam R."/>
            <person name="Smith C."/>
            <person name="Hannon G.J."/>
            <person name="Tsend-Ayush E."/>
            <person name="McMillan D."/>
            <person name="Attenborough R."/>
            <person name="Rens W."/>
            <person name="Ferguson-Smith M."/>
            <person name="Lefevre C.M."/>
            <person name="Sharp J.A."/>
            <person name="Nicholas K.R."/>
            <person name="Ray D.A."/>
            <person name="Kube M."/>
            <person name="Reinhardt R."/>
            <person name="Pringle T.H."/>
            <person name="Taylor J."/>
            <person name="Jones R.C."/>
            <person name="Nixon B."/>
            <person name="Dacheux J.L."/>
            <person name="Niwa H."/>
            <person name="Sekita Y."/>
            <person name="Huang X."/>
            <person name="Stark A."/>
            <person name="Kheradpour P."/>
            <person name="Kellis M."/>
            <person name="Flicek P."/>
            <person name="Chen Y."/>
            <person name="Webber C."/>
            <person name="Hardison R."/>
            <person name="Nelson J."/>
            <person name="Hallsworth-Pepin K."/>
            <person name="Delehaunty K."/>
            <person name="Markovic C."/>
            <person name="Minx P."/>
            <person name="Feng Y."/>
            <person name="Kremitzki C."/>
            <person name="Mitreva M."/>
            <person name="Glasscock J."/>
            <person name="Wylie T."/>
            <person name="Wohldmann P."/>
            <person name="Thiru P."/>
            <person name="Nhan M.N."/>
            <person name="Pohl C.S."/>
            <person name="Smith S.M."/>
            <person name="Hou S."/>
            <person name="Nefedov M."/>
            <person name="de Jong P.J."/>
            <person name="Renfree M.B."/>
            <person name="Mardis E.R."/>
            <person name="Wilson R.K."/>
        </authorList>
    </citation>
    <scope>NUCLEOTIDE SEQUENCE [LARGE SCALE GENOMIC DNA]</scope>
    <source>
        <strain evidence="13 14">Glennie</strain>
    </source>
</reference>
<keyword evidence="6" id="KW-0472">Membrane</keyword>
<dbReference type="Ensembl" id="ENSOANT00000066350.1">
    <property type="protein sequence ID" value="ENSOANP00000034466.1"/>
    <property type="gene ID" value="ENSOANG00000041286.1"/>
</dbReference>
<dbReference type="InterPro" id="IPR050504">
    <property type="entry name" value="IgSF_BTN/MOG"/>
</dbReference>
<dbReference type="Gene3D" id="2.60.120.920">
    <property type="match status" value="1"/>
</dbReference>
<evidence type="ECO:0000256" key="3">
    <source>
        <dbReference type="ARBA" id="ARBA00022692"/>
    </source>
</evidence>
<dbReference type="Pfam" id="PF07686">
    <property type="entry name" value="V-set"/>
    <property type="match status" value="1"/>
</dbReference>
<feature type="domain" description="B30.2/SPRY" evidence="11">
    <location>
        <begin position="246"/>
        <end position="440"/>
    </location>
</feature>
<name>A0A6I8N0N3_ORNAN</name>
<keyword evidence="7" id="KW-1015">Disulfide bond</keyword>
<reference evidence="13" key="2">
    <citation type="submission" date="2025-08" db="UniProtKB">
        <authorList>
            <consortium name="Ensembl"/>
        </authorList>
    </citation>
    <scope>IDENTIFICATION</scope>
    <source>
        <strain evidence="13">Glennie</strain>
    </source>
</reference>
<comment type="similarity">
    <text evidence="2">Belongs to the immunoglobulin superfamily. BTN/MOG family.</text>
</comment>
<evidence type="ECO:0000259" key="11">
    <source>
        <dbReference type="PROSITE" id="PS50188"/>
    </source>
</evidence>
<dbReference type="PANTHER" id="PTHR24100">
    <property type="entry name" value="BUTYROPHILIN"/>
    <property type="match status" value="1"/>
</dbReference>
<keyword evidence="8" id="KW-0325">Glycoprotein</keyword>
<comment type="subcellular location">
    <subcellularLocation>
        <location evidence="1">Membrane</location>
        <topology evidence="1">Single-pass type I membrane protein</topology>
    </subcellularLocation>
</comment>
<dbReference type="PROSITE" id="PS50188">
    <property type="entry name" value="B302_SPRY"/>
    <property type="match status" value="1"/>
</dbReference>
<dbReference type="InterPro" id="IPR053896">
    <property type="entry name" value="BTN3A2-like_Ig-C"/>
</dbReference>
<evidence type="ECO:0000256" key="8">
    <source>
        <dbReference type="ARBA" id="ARBA00023180"/>
    </source>
</evidence>
<evidence type="ECO:0000313" key="14">
    <source>
        <dbReference type="Proteomes" id="UP000002279"/>
    </source>
</evidence>
<dbReference type="InterPro" id="IPR013106">
    <property type="entry name" value="Ig_V-set"/>
</dbReference>
<dbReference type="SMART" id="SM00589">
    <property type="entry name" value="PRY"/>
    <property type="match status" value="1"/>
</dbReference>
<dbReference type="CDD" id="cd05713">
    <property type="entry name" value="IgV_MOG_like"/>
    <property type="match status" value="1"/>
</dbReference>
<dbReference type="SMART" id="SM00406">
    <property type="entry name" value="IGv"/>
    <property type="match status" value="1"/>
</dbReference>
<dbReference type="Proteomes" id="UP000002279">
    <property type="component" value="Chromosome X5"/>
</dbReference>
<dbReference type="GeneTree" id="ENSGT00940000158017"/>
<keyword evidence="14" id="KW-1185">Reference proteome</keyword>
<dbReference type="SUPFAM" id="SSF48726">
    <property type="entry name" value="Immunoglobulin"/>
    <property type="match status" value="2"/>
</dbReference>
<dbReference type="Pfam" id="PF13765">
    <property type="entry name" value="PRY"/>
    <property type="match status" value="1"/>
</dbReference>
<evidence type="ECO:0000256" key="6">
    <source>
        <dbReference type="ARBA" id="ARBA00023136"/>
    </source>
</evidence>
<evidence type="ECO:0000256" key="7">
    <source>
        <dbReference type="ARBA" id="ARBA00023157"/>
    </source>
</evidence>
<dbReference type="Pfam" id="PF22705">
    <property type="entry name" value="C2-set_3"/>
    <property type="match status" value="1"/>
</dbReference>
<feature type="region of interest" description="Disordered" evidence="10">
    <location>
        <begin position="449"/>
        <end position="485"/>
    </location>
</feature>
<keyword evidence="9" id="KW-0393">Immunoglobulin domain</keyword>
<dbReference type="InterPro" id="IPR003877">
    <property type="entry name" value="SPRY_dom"/>
</dbReference>
<evidence type="ECO:0000256" key="1">
    <source>
        <dbReference type="ARBA" id="ARBA00004479"/>
    </source>
</evidence>
<dbReference type="SMART" id="SM00409">
    <property type="entry name" value="IG"/>
    <property type="match status" value="1"/>
</dbReference>
<dbReference type="InterPro" id="IPR013783">
    <property type="entry name" value="Ig-like_fold"/>
</dbReference>
<feature type="domain" description="Ig-like" evidence="12">
    <location>
        <begin position="138"/>
        <end position="227"/>
    </location>
</feature>
<evidence type="ECO:0000256" key="9">
    <source>
        <dbReference type="ARBA" id="ARBA00023319"/>
    </source>
</evidence>
<keyword evidence="5" id="KW-1133">Transmembrane helix</keyword>
<dbReference type="InterPro" id="IPR043136">
    <property type="entry name" value="B30.2/SPRY_sf"/>
</dbReference>
<dbReference type="InterPro" id="IPR003879">
    <property type="entry name" value="Butyrophylin_SPRY"/>
</dbReference>
<dbReference type="InterPro" id="IPR036179">
    <property type="entry name" value="Ig-like_dom_sf"/>
</dbReference>
<evidence type="ECO:0000256" key="5">
    <source>
        <dbReference type="ARBA" id="ARBA00022989"/>
    </source>
</evidence>
<dbReference type="Bgee" id="ENSOANG00000041286">
    <property type="expression patterns" value="Expressed in ovary and 4 other cell types or tissues"/>
</dbReference>
<dbReference type="Gene3D" id="2.60.40.10">
    <property type="entry name" value="Immunoglobulins"/>
    <property type="match status" value="2"/>
</dbReference>
<evidence type="ECO:0000259" key="12">
    <source>
        <dbReference type="PROSITE" id="PS50835"/>
    </source>
</evidence>
<dbReference type="InterPro" id="IPR013320">
    <property type="entry name" value="ConA-like_dom_sf"/>
</dbReference>
<evidence type="ECO:0008006" key="15">
    <source>
        <dbReference type="Google" id="ProtNLM"/>
    </source>
</evidence>
<evidence type="ECO:0000256" key="4">
    <source>
        <dbReference type="ARBA" id="ARBA00022729"/>
    </source>
</evidence>
<dbReference type="CDD" id="cd15819">
    <property type="entry name" value="SPRY_PRY_BTN1_2"/>
    <property type="match status" value="1"/>
</dbReference>
<dbReference type="InterPro" id="IPR007110">
    <property type="entry name" value="Ig-like_dom"/>
</dbReference>
<keyword evidence="4" id="KW-0732">Signal</keyword>
<evidence type="ECO:0000256" key="10">
    <source>
        <dbReference type="SAM" id="MobiDB-lite"/>
    </source>
</evidence>
<dbReference type="SMART" id="SM00449">
    <property type="entry name" value="SPRY"/>
    <property type="match status" value="1"/>
</dbReference>
<dbReference type="PRINTS" id="PR01407">
    <property type="entry name" value="BUTYPHLNCDUF"/>
</dbReference>
<dbReference type="SUPFAM" id="SSF49899">
    <property type="entry name" value="Concanavalin A-like lectins/glucanases"/>
    <property type="match status" value="1"/>
</dbReference>
<feature type="domain" description="Ig-like" evidence="12">
    <location>
        <begin position="11"/>
        <end position="114"/>
    </location>
</feature>
<protein>
    <recommendedName>
        <fullName evidence="15">Butyrophilin subfamily 1 member A1</fullName>
    </recommendedName>
</protein>
<dbReference type="GO" id="GO:0016020">
    <property type="term" value="C:membrane"/>
    <property type="evidence" value="ECO:0007669"/>
    <property type="project" value="UniProtKB-SubCell"/>
</dbReference>
<dbReference type="PROSITE" id="PS50835">
    <property type="entry name" value="IG_LIKE"/>
    <property type="match status" value="2"/>
</dbReference>
<dbReference type="AlphaFoldDB" id="A0A6I8N0N3"/>
<sequence>MSHVVITVFIPILQRTQFFDVIGSTKPILALVGEDAELPCHLEPKVNAEFMEVRWSRSSTLKIVHLYKKGEDQFGEQMEEYRGRTTLLRDAIAVGSIALKIHNISISDGGEYRCCFRESSFSDDVDLILQVAALGSNPHIHLEGYKDGGIQLGCSSAGWYPEPQVQWRDAMGKMVPSLSKSQPHTLNDLFGVASSMIVRKDSVGTITCSIRNPLLNQEKGDQGPWITSSGLKPTIPHLCPAVTPILLPSFPSANTIPAERGDLMDVTLDPDTAHPELILSEDLKRVTRGDTRQTLPDNPERFDVFPCVLGHEGFTSGRHYWEVEVGVRKSWGLGICREDVARKWSSSESPENGFWALELYENEYRALTSPRTPLSLTEPLRRVGVYLAYEAGNVSFYSGTDGCLIYTFPHITFSGTLRPFFHLWFYDPTSISISCVPWSLRESLILPPLRRPQKPSPEAGPASVTQKGDPLPGVDAPLLPPPAQT</sequence>
<dbReference type="PANTHER" id="PTHR24100:SF139">
    <property type="entry name" value="BUTYROPHILIN SUBFAMILY 2 MEMBER A2"/>
    <property type="match status" value="1"/>
</dbReference>
<dbReference type="InterPro" id="IPR037958">
    <property type="entry name" value="SPRY/PRY_BTN1/2"/>
</dbReference>
<organism evidence="13 14">
    <name type="scientific">Ornithorhynchus anatinus</name>
    <name type="common">Duckbill platypus</name>
    <dbReference type="NCBI Taxonomy" id="9258"/>
    <lineage>
        <taxon>Eukaryota</taxon>
        <taxon>Metazoa</taxon>
        <taxon>Chordata</taxon>
        <taxon>Craniata</taxon>
        <taxon>Vertebrata</taxon>
        <taxon>Euteleostomi</taxon>
        <taxon>Mammalia</taxon>
        <taxon>Monotremata</taxon>
        <taxon>Ornithorhynchidae</taxon>
        <taxon>Ornithorhynchus</taxon>
    </lineage>
</organism>
<proteinExistence type="inferred from homology"/>
<keyword evidence="3" id="KW-0812">Transmembrane</keyword>